<organism evidence="7 8">
    <name type="scientific">Panagrellus redivivus</name>
    <name type="common">Microworm</name>
    <dbReference type="NCBI Taxonomy" id="6233"/>
    <lineage>
        <taxon>Eukaryota</taxon>
        <taxon>Metazoa</taxon>
        <taxon>Ecdysozoa</taxon>
        <taxon>Nematoda</taxon>
        <taxon>Chromadorea</taxon>
        <taxon>Rhabditida</taxon>
        <taxon>Tylenchina</taxon>
        <taxon>Panagrolaimomorpha</taxon>
        <taxon>Panagrolaimoidea</taxon>
        <taxon>Panagrolaimidae</taxon>
        <taxon>Panagrellus</taxon>
    </lineage>
</organism>
<evidence type="ECO:0000313" key="8">
    <source>
        <dbReference type="WBParaSite" id="Pan_g14479.t1"/>
    </source>
</evidence>
<protein>
    <submittedName>
        <fullName evidence="8">Serine protease K12H4.7</fullName>
    </submittedName>
</protein>
<dbReference type="Gene3D" id="3.40.50.1820">
    <property type="entry name" value="alpha/beta hydrolase"/>
    <property type="match status" value="1"/>
</dbReference>
<dbReference type="WBParaSite" id="Pan_g14479.t1">
    <property type="protein sequence ID" value="Pan_g14479.t1"/>
    <property type="gene ID" value="Pan_g14479"/>
</dbReference>
<keyword evidence="6" id="KW-0472">Membrane</keyword>
<dbReference type="GO" id="GO:0070008">
    <property type="term" value="F:serine-type exopeptidase activity"/>
    <property type="evidence" value="ECO:0007669"/>
    <property type="project" value="InterPro"/>
</dbReference>
<dbReference type="PANTHER" id="PTHR11010">
    <property type="entry name" value="PROTEASE S28 PRO-X CARBOXYPEPTIDASE-RELATED"/>
    <property type="match status" value="1"/>
</dbReference>
<sequence length="545" mass="60920">MNVFQSALCFDKKIGKLKLSPVYVIMGLKVGAFCLLVLLVAGIAARVPRPSHIPRHVWGRPFHGLLSPLEDATNSQCDTTYEEGNFTQPLDHFNSSITDTWQQYYQYNTNYATPGSNIVFFMLGGESPIGAKWICRSDYAYLQWAKKYGATVFQVEHRYFGRSRPKPTQTTENLKWFTPEQILADFDAFINAMNKDFFNGKQMKWVLFGGSYPGSLTAWMRAAYPNSSIAGISSSSAVGLFVDYYGYATNMQKNYKKQSAACGSSIEAGFKKIQTLSLSEAGRKQLQTIFNTCTDFPDSDSISPRDLQYFYSNVFGEFQGINQYSGDNRDPLTATWGLGVPKACDYLTDSSVTDEVQRVANVINWVNGLYGEPNACLPNNYTDYIVTYSDPKYDASGDIASGRSWTFQCCSYLGYFQTTDGGRDNGIWGSLIPVDFYVDQCIDMFGPEFKLDFTYAQVDKYLEKFGGAKHYKGTNVVFPNGSLDPWFSLGLIDGYQNETNNVFATTIDGGAHCSDMYPARPQDSASLTAARKLIADKLDYFINNA</sequence>
<feature type="transmembrane region" description="Helical" evidence="6">
    <location>
        <begin position="21"/>
        <end position="45"/>
    </location>
</feature>
<dbReference type="SUPFAM" id="SSF53474">
    <property type="entry name" value="alpha/beta-Hydrolases"/>
    <property type="match status" value="1"/>
</dbReference>
<keyword evidence="4" id="KW-0378">Hydrolase</keyword>
<dbReference type="Proteomes" id="UP000492821">
    <property type="component" value="Unassembled WGS sequence"/>
</dbReference>
<evidence type="ECO:0000313" key="7">
    <source>
        <dbReference type="Proteomes" id="UP000492821"/>
    </source>
</evidence>
<proteinExistence type="inferred from homology"/>
<keyword evidence="6" id="KW-0812">Transmembrane</keyword>
<dbReference type="GO" id="GO:0006508">
    <property type="term" value="P:proteolysis"/>
    <property type="evidence" value="ECO:0007669"/>
    <property type="project" value="UniProtKB-KW"/>
</dbReference>
<dbReference type="InterPro" id="IPR029058">
    <property type="entry name" value="AB_hydrolase_fold"/>
</dbReference>
<evidence type="ECO:0000256" key="2">
    <source>
        <dbReference type="ARBA" id="ARBA00022670"/>
    </source>
</evidence>
<evidence type="ECO:0000256" key="5">
    <source>
        <dbReference type="ARBA" id="ARBA00023180"/>
    </source>
</evidence>
<dbReference type="GO" id="GO:0008239">
    <property type="term" value="F:dipeptidyl-peptidase activity"/>
    <property type="evidence" value="ECO:0007669"/>
    <property type="project" value="TreeGrafter"/>
</dbReference>
<evidence type="ECO:0000256" key="3">
    <source>
        <dbReference type="ARBA" id="ARBA00022729"/>
    </source>
</evidence>
<accession>A0A7E4UZ86</accession>
<dbReference type="InterPro" id="IPR042269">
    <property type="entry name" value="Ser_carbopepase_S28_SKS"/>
</dbReference>
<reference evidence="8" key="2">
    <citation type="submission" date="2020-10" db="UniProtKB">
        <authorList>
            <consortium name="WormBaseParasite"/>
        </authorList>
    </citation>
    <scope>IDENTIFICATION</scope>
</reference>
<evidence type="ECO:0000256" key="6">
    <source>
        <dbReference type="SAM" id="Phobius"/>
    </source>
</evidence>
<dbReference type="AlphaFoldDB" id="A0A7E4UZ86"/>
<dbReference type="Gene3D" id="1.20.120.980">
    <property type="entry name" value="Serine carboxypeptidase S28, SKS domain"/>
    <property type="match status" value="1"/>
</dbReference>
<comment type="similarity">
    <text evidence="1">Belongs to the peptidase S28 family.</text>
</comment>
<keyword evidence="2" id="KW-0645">Protease</keyword>
<keyword evidence="5" id="KW-0325">Glycoprotein</keyword>
<reference evidence="7" key="1">
    <citation type="journal article" date="2013" name="Genetics">
        <title>The draft genome and transcriptome of Panagrellus redivivus are shaped by the harsh demands of a free-living lifestyle.</title>
        <authorList>
            <person name="Srinivasan J."/>
            <person name="Dillman A.R."/>
            <person name="Macchietto M.G."/>
            <person name="Heikkinen L."/>
            <person name="Lakso M."/>
            <person name="Fracchia K.M."/>
            <person name="Antoshechkin I."/>
            <person name="Mortazavi A."/>
            <person name="Wong G."/>
            <person name="Sternberg P.W."/>
        </authorList>
    </citation>
    <scope>NUCLEOTIDE SEQUENCE [LARGE SCALE GENOMIC DNA]</scope>
    <source>
        <strain evidence="7">MT8872</strain>
    </source>
</reference>
<dbReference type="PANTHER" id="PTHR11010:SF34">
    <property type="entry name" value="SERINE PROTEASE F56F10.1-RELATED"/>
    <property type="match status" value="1"/>
</dbReference>
<evidence type="ECO:0000256" key="1">
    <source>
        <dbReference type="ARBA" id="ARBA00011079"/>
    </source>
</evidence>
<keyword evidence="6" id="KW-1133">Transmembrane helix</keyword>
<keyword evidence="7" id="KW-1185">Reference proteome</keyword>
<name>A0A7E4UZ86_PANRE</name>
<keyword evidence="3" id="KW-0732">Signal</keyword>
<dbReference type="Pfam" id="PF05577">
    <property type="entry name" value="Peptidase_S28"/>
    <property type="match status" value="1"/>
</dbReference>
<dbReference type="InterPro" id="IPR008758">
    <property type="entry name" value="Peptidase_S28"/>
</dbReference>
<evidence type="ECO:0000256" key="4">
    <source>
        <dbReference type="ARBA" id="ARBA00022801"/>
    </source>
</evidence>